<dbReference type="EMBL" id="CP000555">
    <property type="protein sequence ID" value="ABM94825.1"/>
    <property type="molecule type" value="Genomic_DNA"/>
</dbReference>
<dbReference type="AlphaFoldDB" id="A2SGY6"/>
<proteinExistence type="predicted"/>
<evidence type="ECO:0000313" key="1">
    <source>
        <dbReference type="EMBL" id="ABM94825.1"/>
    </source>
</evidence>
<name>A2SGY6_METPP</name>
<dbReference type="RefSeq" id="WP_011829462.1">
    <property type="nucleotide sequence ID" value="NC_008825.1"/>
</dbReference>
<keyword evidence="2" id="KW-1185">Reference proteome</keyword>
<reference evidence="1 2" key="1">
    <citation type="journal article" date="2007" name="J. Bacteriol.">
        <title>Whole-genome analysis of the methyl tert-butyl ether-degrading beta-proteobacterium Methylibium petroleiphilum PM1.</title>
        <authorList>
            <person name="Kane S.R."/>
            <person name="Chakicherla A.Y."/>
            <person name="Chain P.S.G."/>
            <person name="Schmidt R."/>
            <person name="Shin M.W."/>
            <person name="Legler T.C."/>
            <person name="Scow K.M."/>
            <person name="Larimer F.W."/>
            <person name="Lucas S.M."/>
            <person name="Richardson P.M."/>
            <person name="Hristova K.R."/>
        </authorList>
    </citation>
    <scope>NUCLEOTIDE SEQUENCE [LARGE SCALE GENOMIC DNA]</scope>
    <source>
        <strain evidence="2">ATCC BAA-1232 / LMG 22953 / PM1</strain>
    </source>
</reference>
<evidence type="ECO:0000313" key="2">
    <source>
        <dbReference type="Proteomes" id="UP000000366"/>
    </source>
</evidence>
<dbReference type="KEGG" id="mpt:Mpe_A1867"/>
<protein>
    <submittedName>
        <fullName evidence="1">Uncharacterized protein</fullName>
    </submittedName>
</protein>
<organism evidence="1 2">
    <name type="scientific">Methylibium petroleiphilum (strain ATCC BAA-1232 / LMG 22953 / PM1)</name>
    <dbReference type="NCBI Taxonomy" id="420662"/>
    <lineage>
        <taxon>Bacteria</taxon>
        <taxon>Pseudomonadati</taxon>
        <taxon>Pseudomonadota</taxon>
        <taxon>Betaproteobacteria</taxon>
        <taxon>Burkholderiales</taxon>
        <taxon>Sphaerotilaceae</taxon>
        <taxon>Methylibium</taxon>
    </lineage>
</organism>
<dbReference type="HOGENOM" id="CLU_2479806_0_0_4"/>
<dbReference type="Proteomes" id="UP000000366">
    <property type="component" value="Chromosome"/>
</dbReference>
<gene>
    <name evidence="1" type="ordered locus">Mpe_A1867</name>
</gene>
<accession>A2SGY6</accession>
<sequence>MVIQKRLAARRAFSMPATRGSAALKGVTGRGRGVAAETGRVRNAGDLNTSAGTVAGVEAWKAVCHQRRKGFQKTVTMVNLQSEVQQD</sequence>